<reference evidence="2 3" key="1">
    <citation type="submission" date="2019-04" db="EMBL/GenBank/DDBJ databases">
        <title>Phreatobacter aquaticus sp. nov.</title>
        <authorList>
            <person name="Choi A."/>
            <person name="Baek K."/>
        </authorList>
    </citation>
    <scope>NUCLEOTIDE SEQUENCE [LARGE SCALE GENOMIC DNA]</scope>
    <source>
        <strain evidence="2 3">NMCR1094</strain>
    </source>
</reference>
<dbReference type="CDD" id="cd05244">
    <property type="entry name" value="BVR-B_like_SDR_a"/>
    <property type="match status" value="1"/>
</dbReference>
<feature type="domain" description="NAD(P)-binding" evidence="1">
    <location>
        <begin position="7"/>
        <end position="192"/>
    </location>
</feature>
<dbReference type="KEGG" id="paqt:E8L99_15090"/>
<protein>
    <submittedName>
        <fullName evidence="2">NAD(P)-dependent oxidoreductase</fullName>
    </submittedName>
</protein>
<dbReference type="Pfam" id="PF13460">
    <property type="entry name" value="NAD_binding_10"/>
    <property type="match status" value="1"/>
</dbReference>
<proteinExistence type="predicted"/>
<evidence type="ECO:0000259" key="1">
    <source>
        <dbReference type="Pfam" id="PF13460"/>
    </source>
</evidence>
<dbReference type="Gene3D" id="3.40.50.720">
    <property type="entry name" value="NAD(P)-binding Rossmann-like Domain"/>
    <property type="match status" value="1"/>
</dbReference>
<evidence type="ECO:0000313" key="3">
    <source>
        <dbReference type="Proteomes" id="UP000298588"/>
    </source>
</evidence>
<dbReference type="InterPro" id="IPR051606">
    <property type="entry name" value="Polyketide_Oxido-like"/>
</dbReference>
<keyword evidence="3" id="KW-1185">Reference proteome</keyword>
<sequence length="203" mass="21198">MKVALLGASGMIGSRILAELSSRGHQVTALARNIDKIAVLPGVTPKAVDAFDRKALATAYAGHDAVMSSVHYLASDADTLIGAAKDSGVPRYLVVGGAGSLEVAPGVQLFSTPQFPEIYLAEAKAGGVFLDLLKTEASLNWTFLSPSAVISPGERTGKFRLGLDNLLVDGAGNSAISAEDFAIALVDELETPKHSRKRFTVGY</sequence>
<dbReference type="RefSeq" id="WP_137100319.1">
    <property type="nucleotide sequence ID" value="NZ_CP039865.1"/>
</dbReference>
<dbReference type="GO" id="GO:0016646">
    <property type="term" value="F:oxidoreductase activity, acting on the CH-NH group of donors, NAD or NADP as acceptor"/>
    <property type="evidence" value="ECO:0007669"/>
    <property type="project" value="TreeGrafter"/>
</dbReference>
<name>A0A4D7QHZ3_9HYPH</name>
<dbReference type="InterPro" id="IPR036291">
    <property type="entry name" value="NAD(P)-bd_dom_sf"/>
</dbReference>
<dbReference type="PANTHER" id="PTHR43355:SF2">
    <property type="entry name" value="FLAVIN REDUCTASE (NADPH)"/>
    <property type="match status" value="1"/>
</dbReference>
<dbReference type="InterPro" id="IPR016040">
    <property type="entry name" value="NAD(P)-bd_dom"/>
</dbReference>
<dbReference type="PANTHER" id="PTHR43355">
    <property type="entry name" value="FLAVIN REDUCTASE (NADPH)"/>
    <property type="match status" value="1"/>
</dbReference>
<dbReference type="EMBL" id="CP039865">
    <property type="protein sequence ID" value="QCK86988.1"/>
    <property type="molecule type" value="Genomic_DNA"/>
</dbReference>
<dbReference type="SUPFAM" id="SSF51735">
    <property type="entry name" value="NAD(P)-binding Rossmann-fold domains"/>
    <property type="match status" value="1"/>
</dbReference>
<accession>A0A4D7QHZ3</accession>
<dbReference type="AlphaFoldDB" id="A0A4D7QHZ3"/>
<organism evidence="2 3">
    <name type="scientific">Phreatobacter aquaticus</name>
    <dbReference type="NCBI Taxonomy" id="2570229"/>
    <lineage>
        <taxon>Bacteria</taxon>
        <taxon>Pseudomonadati</taxon>
        <taxon>Pseudomonadota</taxon>
        <taxon>Alphaproteobacteria</taxon>
        <taxon>Hyphomicrobiales</taxon>
        <taxon>Phreatobacteraceae</taxon>
        <taxon>Phreatobacter</taxon>
    </lineage>
</organism>
<gene>
    <name evidence="2" type="ORF">E8L99_15090</name>
</gene>
<dbReference type="Proteomes" id="UP000298588">
    <property type="component" value="Chromosome"/>
</dbReference>
<dbReference type="OrthoDB" id="7352421at2"/>
<evidence type="ECO:0000313" key="2">
    <source>
        <dbReference type="EMBL" id="QCK86988.1"/>
    </source>
</evidence>